<keyword evidence="12" id="KW-0456">Lyase</keyword>
<evidence type="ECO:0000256" key="2">
    <source>
        <dbReference type="ARBA" id="ARBA00008831"/>
    </source>
</evidence>
<evidence type="ECO:0000259" key="18">
    <source>
        <dbReference type="Pfam" id="PF18376"/>
    </source>
</evidence>
<dbReference type="InterPro" id="IPR043130">
    <property type="entry name" value="CDP-OH_PTrfase_TM_dom"/>
</dbReference>
<keyword evidence="21" id="KW-1185">Reference proteome</keyword>
<dbReference type="Gene3D" id="3.30.70.890">
    <property type="entry name" value="GHMP kinase, C-terminal domain"/>
    <property type="match status" value="1"/>
</dbReference>
<dbReference type="InterPro" id="IPR041431">
    <property type="entry name" value="Mvd1_C"/>
</dbReference>
<organism evidence="20 21">
    <name type="scientific">Scheffersomyces spartinae</name>
    <dbReference type="NCBI Taxonomy" id="45513"/>
    <lineage>
        <taxon>Eukaryota</taxon>
        <taxon>Fungi</taxon>
        <taxon>Dikarya</taxon>
        <taxon>Ascomycota</taxon>
        <taxon>Saccharomycotina</taxon>
        <taxon>Pichiomycetes</taxon>
        <taxon>Debaryomycetaceae</taxon>
        <taxon>Scheffersomyces</taxon>
    </lineage>
</organism>
<dbReference type="GO" id="GO:0005829">
    <property type="term" value="C:cytosol"/>
    <property type="evidence" value="ECO:0007669"/>
    <property type="project" value="InterPro"/>
</dbReference>
<evidence type="ECO:0000256" key="8">
    <source>
        <dbReference type="ARBA" id="ARBA00023011"/>
    </source>
</evidence>
<keyword evidence="17" id="KW-0472">Membrane</keyword>
<protein>
    <recommendedName>
        <fullName evidence="3">diphosphomevalonate decarboxylase</fullName>
        <ecNumber evidence="3">4.1.1.33</ecNumber>
    </recommendedName>
    <alternativeName>
        <fullName evidence="14">Ergosterol biosynthesis protein 19</fullName>
    </alternativeName>
    <alternativeName>
        <fullName evidence="15">Mevalonate-5-diphosphate decarboxylase</fullName>
    </alternativeName>
</protein>
<feature type="domain" description="Diphosphomevalonate decarboxylase-like N-terminal" evidence="19">
    <location>
        <begin position="10"/>
        <end position="177"/>
    </location>
</feature>
<keyword evidence="10" id="KW-1207">Sterol metabolism</keyword>
<keyword evidence="4" id="KW-0444">Lipid biosynthesis</keyword>
<dbReference type="Pfam" id="PF22700">
    <property type="entry name" value="MVD-like_N"/>
    <property type="match status" value="1"/>
</dbReference>
<dbReference type="Pfam" id="PF01066">
    <property type="entry name" value="CDP-OH_P_transf"/>
    <property type="match status" value="1"/>
</dbReference>
<evidence type="ECO:0000256" key="7">
    <source>
        <dbReference type="ARBA" id="ARBA00022955"/>
    </source>
</evidence>
<gene>
    <name evidence="20" type="primary">MVD1</name>
    <name evidence="20" type="ORF">KQ657_002568</name>
</gene>
<dbReference type="InterPro" id="IPR020568">
    <property type="entry name" value="Ribosomal_Su5_D2-typ_SF"/>
</dbReference>
<evidence type="ECO:0000256" key="14">
    <source>
        <dbReference type="ARBA" id="ARBA00084046"/>
    </source>
</evidence>
<dbReference type="GO" id="GO:0016780">
    <property type="term" value="F:phosphotransferase activity, for other substituted phosphate groups"/>
    <property type="evidence" value="ECO:0007669"/>
    <property type="project" value="InterPro"/>
</dbReference>
<keyword evidence="17" id="KW-0812">Transmembrane</keyword>
<dbReference type="GO" id="GO:0016126">
    <property type="term" value="P:sterol biosynthetic process"/>
    <property type="evidence" value="ECO:0007669"/>
    <property type="project" value="UniProtKB-KW"/>
</dbReference>
<evidence type="ECO:0000256" key="13">
    <source>
        <dbReference type="ARBA" id="ARBA00048416"/>
    </source>
</evidence>
<dbReference type="Pfam" id="PF18376">
    <property type="entry name" value="MDD_C"/>
    <property type="match status" value="1"/>
</dbReference>
<keyword evidence="9" id="KW-0443">Lipid metabolism</keyword>
<dbReference type="PANTHER" id="PTHR10977:SF3">
    <property type="entry name" value="DIPHOSPHOMEVALONATE DECARBOXYLASE"/>
    <property type="match status" value="1"/>
</dbReference>
<keyword evidence="7" id="KW-0752">Steroid biosynthesis</keyword>
<accession>A0A9P7V5X2</accession>
<evidence type="ECO:0000256" key="15">
    <source>
        <dbReference type="ARBA" id="ARBA00084088"/>
    </source>
</evidence>
<comment type="caution">
    <text evidence="20">The sequence shown here is derived from an EMBL/GenBank/DDBJ whole genome shotgun (WGS) entry which is preliminary data.</text>
</comment>
<dbReference type="GO" id="GO:0005524">
    <property type="term" value="F:ATP binding"/>
    <property type="evidence" value="ECO:0007669"/>
    <property type="project" value="UniProtKB-KW"/>
</dbReference>
<evidence type="ECO:0000256" key="9">
    <source>
        <dbReference type="ARBA" id="ARBA00023098"/>
    </source>
</evidence>
<dbReference type="RefSeq" id="XP_043047513.1">
    <property type="nucleotide sequence ID" value="XM_043193326.1"/>
</dbReference>
<comment type="similarity">
    <text evidence="2">Belongs to the diphosphomevalonate decarboxylase family.</text>
</comment>
<dbReference type="EC" id="4.1.1.33" evidence="3"/>
<evidence type="ECO:0000256" key="3">
    <source>
        <dbReference type="ARBA" id="ARBA00012296"/>
    </source>
</evidence>
<keyword evidence="6" id="KW-0067">ATP-binding</keyword>
<evidence type="ECO:0000313" key="20">
    <source>
        <dbReference type="EMBL" id="KAG7191962.1"/>
    </source>
</evidence>
<evidence type="ECO:0000256" key="1">
    <source>
        <dbReference type="ARBA" id="ARBA00005055"/>
    </source>
</evidence>
<dbReference type="FunFam" id="3.30.70.890:FF:000005">
    <property type="entry name" value="Diphosphomevalonate decarboxylase"/>
    <property type="match status" value="1"/>
</dbReference>
<dbReference type="FunFam" id="3.30.230.10:FF:000018">
    <property type="entry name" value="Diphosphomevalonate decarboxylase"/>
    <property type="match status" value="1"/>
</dbReference>
<dbReference type="EMBL" id="JAHMUF010000021">
    <property type="protein sequence ID" value="KAG7191962.1"/>
    <property type="molecule type" value="Genomic_DNA"/>
</dbReference>
<keyword evidence="5" id="KW-0547">Nucleotide-binding</keyword>
<dbReference type="Gene3D" id="1.20.120.1760">
    <property type="match status" value="1"/>
</dbReference>
<dbReference type="Proteomes" id="UP000790833">
    <property type="component" value="Unassembled WGS sequence"/>
</dbReference>
<dbReference type="InterPro" id="IPR053859">
    <property type="entry name" value="MVD-like_N"/>
</dbReference>
<evidence type="ECO:0000256" key="16">
    <source>
        <dbReference type="SAM" id="MobiDB-lite"/>
    </source>
</evidence>
<evidence type="ECO:0000256" key="10">
    <source>
        <dbReference type="ARBA" id="ARBA00023166"/>
    </source>
</evidence>
<dbReference type="Gene3D" id="3.30.230.10">
    <property type="match status" value="1"/>
</dbReference>
<dbReference type="InterPro" id="IPR029765">
    <property type="entry name" value="Mev_diP_decarb"/>
</dbReference>
<comment type="catalytic activity">
    <reaction evidence="13">
        <text>(R)-5-diphosphomevalonate + ATP = isopentenyl diphosphate + ADP + phosphate + CO2</text>
        <dbReference type="Rhea" id="RHEA:23732"/>
        <dbReference type="ChEBI" id="CHEBI:16526"/>
        <dbReference type="ChEBI" id="CHEBI:30616"/>
        <dbReference type="ChEBI" id="CHEBI:43474"/>
        <dbReference type="ChEBI" id="CHEBI:57557"/>
        <dbReference type="ChEBI" id="CHEBI:128769"/>
        <dbReference type="ChEBI" id="CHEBI:456216"/>
        <dbReference type="EC" id="4.1.1.33"/>
    </reaction>
    <physiologicalReaction direction="left-to-right" evidence="13">
        <dbReference type="Rhea" id="RHEA:23733"/>
    </physiologicalReaction>
</comment>
<evidence type="ECO:0000256" key="4">
    <source>
        <dbReference type="ARBA" id="ARBA00022516"/>
    </source>
</evidence>
<feature type="domain" description="Mvd1 C-terminal" evidence="18">
    <location>
        <begin position="192"/>
        <end position="366"/>
    </location>
</feature>
<evidence type="ECO:0000259" key="19">
    <source>
        <dbReference type="Pfam" id="PF22700"/>
    </source>
</evidence>
<keyword evidence="11" id="KW-0753">Steroid metabolism</keyword>
<dbReference type="GO" id="GO:0019287">
    <property type="term" value="P:isopentenyl diphosphate biosynthetic process, mevalonate pathway"/>
    <property type="evidence" value="ECO:0007669"/>
    <property type="project" value="InterPro"/>
</dbReference>
<dbReference type="InterPro" id="IPR036554">
    <property type="entry name" value="GHMP_kinase_C_sf"/>
</dbReference>
<dbReference type="OrthoDB" id="10253702at2759"/>
<reference evidence="20" key="1">
    <citation type="submission" date="2021-03" db="EMBL/GenBank/DDBJ databases">
        <authorList>
            <person name="Palmer J.M."/>
        </authorList>
    </citation>
    <scope>NUCLEOTIDE SEQUENCE</scope>
    <source>
        <strain evidence="20">ARV_011</strain>
    </source>
</reference>
<sequence length="632" mass="69207">MTVYTASVTAPVNIAYWGKRDKSLNLPTNSLISVTLSQKDLRTLTSVASSADFTSDKLWLNGTEQTLDTPRTQACLADLRSLRRQLEQNDSTLPKLSEYGLHIVSENNFPTAAGLASSAAGFAALVAAIAKVYQLPHDMTEISKIARKGSGSACRSLFGGYVAWEMGSKEDGSDSRAVEVAPLSHWPSMKAAILVVSDDKKDTPSTVGMQTTVATSDLFQQRITDVVPARFKEMSKAIMDKDFAKFGELTMKDSNSFHAVCLDSYPPIFYLNDTSKKIIKLIHSLNDSEGEIIAAYTFDAGPNAVIYYDSVNEAKVLGLIHKYFGSVPGWDKLDTSSLTPSDIVADDTMYKGVSRIILTEVGPGPQDTTQTLVGENGQKPSPDPNPKPSRPLQIINAAKQRVQPNVQQIITKAKDKVPPNVQQLLLKDNVYTIPNYLTLTRIITTPVIGYCIVKGHNDLGGAIFVYSCITDFVDGYIARNFKNQKSIMGSILDPIADKFLMGICTLSLAYVSAIPGYLALLIIGRDAMLSLMGFFYRWKSLPPGSRNWKNWIDISKPTISVHPNMLSKINTGLQMVYIGGLVLMSGLERVIDPTILGTFYSYFEVVVAITTITSGASYLNKKHFKVIPSPFK</sequence>
<dbReference type="InterPro" id="IPR000462">
    <property type="entry name" value="CDP-OH_P_trans"/>
</dbReference>
<evidence type="ECO:0000256" key="12">
    <source>
        <dbReference type="ARBA" id="ARBA00023239"/>
    </source>
</evidence>
<dbReference type="InterPro" id="IPR014721">
    <property type="entry name" value="Ribsml_uS5_D2-typ_fold_subgr"/>
</dbReference>
<feature type="region of interest" description="Disordered" evidence="16">
    <location>
        <begin position="360"/>
        <end position="391"/>
    </location>
</feature>
<dbReference type="GeneID" id="66115942"/>
<keyword evidence="17" id="KW-1133">Transmembrane helix</keyword>
<dbReference type="SUPFAM" id="SSF54211">
    <property type="entry name" value="Ribosomal protein S5 domain 2-like"/>
    <property type="match status" value="1"/>
</dbReference>
<keyword evidence="8" id="KW-0756">Sterol biosynthesis</keyword>
<feature type="transmembrane region" description="Helical" evidence="17">
    <location>
        <begin position="599"/>
        <end position="619"/>
    </location>
</feature>
<feature type="transmembrane region" description="Helical" evidence="17">
    <location>
        <begin position="569"/>
        <end position="587"/>
    </location>
</feature>
<dbReference type="GO" id="GO:0016020">
    <property type="term" value="C:membrane"/>
    <property type="evidence" value="ECO:0007669"/>
    <property type="project" value="InterPro"/>
</dbReference>
<evidence type="ECO:0000313" key="21">
    <source>
        <dbReference type="Proteomes" id="UP000790833"/>
    </source>
</evidence>
<evidence type="ECO:0000256" key="17">
    <source>
        <dbReference type="SAM" id="Phobius"/>
    </source>
</evidence>
<evidence type="ECO:0000256" key="6">
    <source>
        <dbReference type="ARBA" id="ARBA00022840"/>
    </source>
</evidence>
<dbReference type="PANTHER" id="PTHR10977">
    <property type="entry name" value="DIPHOSPHOMEVALONATE DECARBOXYLASE"/>
    <property type="match status" value="1"/>
</dbReference>
<dbReference type="SUPFAM" id="SSF55060">
    <property type="entry name" value="GHMP Kinase, C-terminal domain"/>
    <property type="match status" value="1"/>
</dbReference>
<dbReference type="NCBIfam" id="TIGR01240">
    <property type="entry name" value="mevDPdecarb"/>
    <property type="match status" value="1"/>
</dbReference>
<comment type="pathway">
    <text evidence="1">Isoprenoid biosynthesis; isopentenyl diphosphate biosynthesis via mevalonate pathway; isopentenyl diphosphate from (R)-mevalonate: step 3/3.</text>
</comment>
<evidence type="ECO:0000256" key="5">
    <source>
        <dbReference type="ARBA" id="ARBA00022741"/>
    </source>
</evidence>
<feature type="transmembrane region" description="Helical" evidence="17">
    <location>
        <begin position="499"/>
        <end position="523"/>
    </location>
</feature>
<proteinExistence type="inferred from homology"/>
<evidence type="ECO:0000256" key="11">
    <source>
        <dbReference type="ARBA" id="ARBA00023221"/>
    </source>
</evidence>
<dbReference type="AlphaFoldDB" id="A0A9P7V5X2"/>
<name>A0A9P7V5X2_9ASCO</name>
<dbReference type="GO" id="GO:0004163">
    <property type="term" value="F:diphosphomevalonate decarboxylase activity"/>
    <property type="evidence" value="ECO:0007669"/>
    <property type="project" value="UniProtKB-EC"/>
</dbReference>